<comment type="caution">
    <text evidence="2">The sequence shown here is derived from an EMBL/GenBank/DDBJ whole genome shotgun (WGS) entry which is preliminary data.</text>
</comment>
<evidence type="ECO:0000256" key="1">
    <source>
        <dbReference type="SAM" id="MobiDB-lite"/>
    </source>
</evidence>
<dbReference type="GeneID" id="66100100"/>
<dbReference type="RefSeq" id="XP_043034877.1">
    <property type="nucleotide sequence ID" value="XM_043177813.1"/>
</dbReference>
<evidence type="ECO:0000313" key="3">
    <source>
        <dbReference type="Proteomes" id="UP000812287"/>
    </source>
</evidence>
<dbReference type="EMBL" id="MU250560">
    <property type="protein sequence ID" value="KAG7441377.1"/>
    <property type="molecule type" value="Genomic_DNA"/>
</dbReference>
<feature type="compositionally biased region" description="Low complexity" evidence="1">
    <location>
        <begin position="303"/>
        <end position="316"/>
    </location>
</feature>
<accession>A0A9P7VIS3</accession>
<feature type="compositionally biased region" description="Polar residues" evidence="1">
    <location>
        <begin position="123"/>
        <end position="134"/>
    </location>
</feature>
<organism evidence="2 3">
    <name type="scientific">Guyanagaster necrorhizus</name>
    <dbReference type="NCBI Taxonomy" id="856835"/>
    <lineage>
        <taxon>Eukaryota</taxon>
        <taxon>Fungi</taxon>
        <taxon>Dikarya</taxon>
        <taxon>Basidiomycota</taxon>
        <taxon>Agaricomycotina</taxon>
        <taxon>Agaricomycetes</taxon>
        <taxon>Agaricomycetidae</taxon>
        <taxon>Agaricales</taxon>
        <taxon>Marasmiineae</taxon>
        <taxon>Physalacriaceae</taxon>
        <taxon>Guyanagaster</taxon>
    </lineage>
</organism>
<gene>
    <name evidence="2" type="ORF">BT62DRAFT_1011627</name>
</gene>
<feature type="compositionally biased region" description="Polar residues" evidence="1">
    <location>
        <begin position="39"/>
        <end position="54"/>
    </location>
</feature>
<evidence type="ECO:0000313" key="2">
    <source>
        <dbReference type="EMBL" id="KAG7441377.1"/>
    </source>
</evidence>
<feature type="region of interest" description="Disordered" evidence="1">
    <location>
        <begin position="102"/>
        <end position="134"/>
    </location>
</feature>
<protein>
    <submittedName>
        <fullName evidence="2">Uncharacterized protein</fullName>
    </submittedName>
</protein>
<feature type="region of interest" description="Disordered" evidence="1">
    <location>
        <begin position="149"/>
        <end position="183"/>
    </location>
</feature>
<feature type="region of interest" description="Disordered" evidence="1">
    <location>
        <begin position="218"/>
        <end position="263"/>
    </location>
</feature>
<reference evidence="2" key="1">
    <citation type="submission" date="2020-11" db="EMBL/GenBank/DDBJ databases">
        <title>Adaptations for nitrogen fixation in a non-lichenized fungal sporocarp promotes dispersal by wood-feeding termites.</title>
        <authorList>
            <consortium name="DOE Joint Genome Institute"/>
            <person name="Koch R.A."/>
            <person name="Yoon G."/>
            <person name="Arayal U."/>
            <person name="Lail K."/>
            <person name="Amirebrahimi M."/>
            <person name="Labutti K."/>
            <person name="Lipzen A."/>
            <person name="Riley R."/>
            <person name="Barry K."/>
            <person name="Henrissat B."/>
            <person name="Grigoriev I.V."/>
            <person name="Herr J.R."/>
            <person name="Aime M.C."/>
        </authorList>
    </citation>
    <scope>NUCLEOTIDE SEQUENCE</scope>
    <source>
        <strain evidence="2">MCA 3950</strain>
    </source>
</reference>
<feature type="region of interest" description="Disordered" evidence="1">
    <location>
        <begin position="289"/>
        <end position="356"/>
    </location>
</feature>
<feature type="compositionally biased region" description="Low complexity" evidence="1">
    <location>
        <begin position="154"/>
        <end position="165"/>
    </location>
</feature>
<feature type="region of interest" description="Disordered" evidence="1">
    <location>
        <begin position="29"/>
        <end position="57"/>
    </location>
</feature>
<feature type="region of interest" description="Disordered" evidence="1">
    <location>
        <begin position="377"/>
        <end position="416"/>
    </location>
</feature>
<sequence length="455" mass="49697">MTSLNPDERPTSLQKLGLVARIRGMVKKKREDNTPLDLETQTVASQEGMTSSISLPPPILPPKPLGLLTMPGTLSMPLGWLADPAPELLAASLMASVLPPETAPEWGDPLQMMKKNDDESGKKPSTGTSRVGTSPSLLTTMMLYDRRSEGGRMSRSQYVVSQRSSKGGRLQSMTSSIEMSSERWKGTSLQQSIRATGMGYILRSPVSLHPYKATPYLLPPSESPVPQAAGSRNTEQTELRPNVTQGPRPLSTPPHPAPPVLTPPLEATSPFSDTTGYESLGMLISPPMPSEDFSGVELSGNLSTTTTETTSASITSKWRRHEQPEETDIGLTSGVTPPQPTRTPQSLVRAPSQRSKTTILQGAIESFYGQPISSLLKEDDKDKEEGDTESSDPPQGPPYNSQEATDNEEVQKLAKEEKEKEYQGYYMQGVNFLWRDGTWLVLRIGQIYLCSEPNQ</sequence>
<keyword evidence="3" id="KW-1185">Reference proteome</keyword>
<proteinExistence type="predicted"/>
<dbReference type="AlphaFoldDB" id="A0A9P7VIS3"/>
<dbReference type="Proteomes" id="UP000812287">
    <property type="component" value="Unassembled WGS sequence"/>
</dbReference>
<name>A0A9P7VIS3_9AGAR</name>
<feature type="compositionally biased region" description="Polar residues" evidence="1">
    <location>
        <begin position="342"/>
        <end position="356"/>
    </location>
</feature>
<feature type="compositionally biased region" description="Pro residues" evidence="1">
    <location>
        <begin position="250"/>
        <end position="262"/>
    </location>
</feature>